<reference evidence="2" key="1">
    <citation type="journal article" date="2018" name="Gigascience">
        <title>Genome assembly of the Pink Ipe (Handroanthus impetiginosus, Bignoniaceae), a highly valued, ecologically keystone Neotropical timber forest tree.</title>
        <authorList>
            <person name="Silva-Junior O.B."/>
            <person name="Grattapaglia D."/>
            <person name="Novaes E."/>
            <person name="Collevatti R.G."/>
        </authorList>
    </citation>
    <scope>NUCLEOTIDE SEQUENCE [LARGE SCALE GENOMIC DNA]</scope>
    <source>
        <strain evidence="2">cv. UFG-1</strain>
    </source>
</reference>
<sequence>MQIWFSHAKLKRCIKYAYERRSPSKEARKDVEHHQIINVCETIFKMKRERRRLLSRDSTGRQQASNSGQHLHYVWIKEFKENVKENRKAQTLHKVTSFEA</sequence>
<gene>
    <name evidence="1" type="ORF">CDL12_22623</name>
</gene>
<protein>
    <submittedName>
        <fullName evidence="1">Uncharacterized protein</fullName>
    </submittedName>
</protein>
<evidence type="ECO:0000313" key="1">
    <source>
        <dbReference type="EMBL" id="PIN04846.1"/>
    </source>
</evidence>
<keyword evidence="2" id="KW-1185">Reference proteome</keyword>
<accession>A0A2G9GHU0</accession>
<dbReference type="EMBL" id="NKXS01004997">
    <property type="protein sequence ID" value="PIN04846.1"/>
    <property type="molecule type" value="Genomic_DNA"/>
</dbReference>
<dbReference type="Proteomes" id="UP000231279">
    <property type="component" value="Unassembled WGS sequence"/>
</dbReference>
<name>A0A2G9GHU0_9LAMI</name>
<comment type="caution">
    <text evidence="1">The sequence shown here is derived from an EMBL/GenBank/DDBJ whole genome shotgun (WGS) entry which is preliminary data.</text>
</comment>
<dbReference type="AlphaFoldDB" id="A0A2G9GHU0"/>
<proteinExistence type="predicted"/>
<organism evidence="1 2">
    <name type="scientific">Handroanthus impetiginosus</name>
    <dbReference type="NCBI Taxonomy" id="429701"/>
    <lineage>
        <taxon>Eukaryota</taxon>
        <taxon>Viridiplantae</taxon>
        <taxon>Streptophyta</taxon>
        <taxon>Embryophyta</taxon>
        <taxon>Tracheophyta</taxon>
        <taxon>Spermatophyta</taxon>
        <taxon>Magnoliopsida</taxon>
        <taxon>eudicotyledons</taxon>
        <taxon>Gunneridae</taxon>
        <taxon>Pentapetalae</taxon>
        <taxon>asterids</taxon>
        <taxon>lamiids</taxon>
        <taxon>Lamiales</taxon>
        <taxon>Bignoniaceae</taxon>
        <taxon>Crescentiina</taxon>
        <taxon>Tabebuia alliance</taxon>
        <taxon>Handroanthus</taxon>
    </lineage>
</organism>
<evidence type="ECO:0000313" key="2">
    <source>
        <dbReference type="Proteomes" id="UP000231279"/>
    </source>
</evidence>